<keyword evidence="2" id="KW-1185">Reference proteome</keyword>
<dbReference type="WBParaSite" id="PSAMB.scaffold1473size31085.g13250.t1">
    <property type="protein sequence ID" value="PSAMB.scaffold1473size31085.g13250.t1"/>
    <property type="gene ID" value="PSAMB.scaffold1473size31085.g13250"/>
</dbReference>
<feature type="signal peptide" evidence="1">
    <location>
        <begin position="1"/>
        <end position="16"/>
    </location>
</feature>
<protein>
    <submittedName>
        <fullName evidence="3">Uncharacterized protein</fullName>
    </submittedName>
</protein>
<evidence type="ECO:0000256" key="1">
    <source>
        <dbReference type="SAM" id="SignalP"/>
    </source>
</evidence>
<sequence length="161" mass="18855">MHLRLVAVSLAMMVCAFEVSEATFVCMFTERDIYDCLYKPKQKKTLKEFEGQLKIYNMPKVTSILEKLKTKGCIEASVWPDVETWIKVYTPPTPYLTIFEKLSKAQKNTLVQYTSDYDNKQLQKKAEAVYKVIEEKRNKLSEADKKIVEDWEEEYNDACLN</sequence>
<evidence type="ECO:0000313" key="2">
    <source>
        <dbReference type="Proteomes" id="UP000887566"/>
    </source>
</evidence>
<name>A0A914V3B2_9BILA</name>
<reference evidence="3" key="1">
    <citation type="submission" date="2022-11" db="UniProtKB">
        <authorList>
            <consortium name="WormBaseParasite"/>
        </authorList>
    </citation>
    <scope>IDENTIFICATION</scope>
</reference>
<dbReference type="Proteomes" id="UP000887566">
    <property type="component" value="Unplaced"/>
</dbReference>
<keyword evidence="1" id="KW-0732">Signal</keyword>
<proteinExistence type="predicted"/>
<dbReference type="AlphaFoldDB" id="A0A914V3B2"/>
<feature type="chain" id="PRO_5036882744" evidence="1">
    <location>
        <begin position="17"/>
        <end position="161"/>
    </location>
</feature>
<evidence type="ECO:0000313" key="3">
    <source>
        <dbReference type="WBParaSite" id="PSAMB.scaffold1473size31085.g13250.t1"/>
    </source>
</evidence>
<organism evidence="2 3">
    <name type="scientific">Plectus sambesii</name>
    <dbReference type="NCBI Taxonomy" id="2011161"/>
    <lineage>
        <taxon>Eukaryota</taxon>
        <taxon>Metazoa</taxon>
        <taxon>Ecdysozoa</taxon>
        <taxon>Nematoda</taxon>
        <taxon>Chromadorea</taxon>
        <taxon>Plectida</taxon>
        <taxon>Plectina</taxon>
        <taxon>Plectoidea</taxon>
        <taxon>Plectidae</taxon>
        <taxon>Plectus</taxon>
    </lineage>
</organism>
<accession>A0A914V3B2</accession>